<sequence length="195" mass="21674">MPLTTFRIGEPFKPVLQFRSYLYASLILAVVVFVLPWLAPVVVFSPLPVALAVGVPVLAVIVFVAYWVPLYHESIVYRLTVTEVTWQRGVWFRQTGIVPYNRITNVDISQGPLMRFFSFSAVRVQTAGYSAQAQAEIVINGIADPKDLQEKIMNFVRTTGPVAATGGEPEGAPAADAVVEELRAIRRLLESRQER</sequence>
<proteinExistence type="predicted"/>
<feature type="transmembrane region" description="Helical" evidence="1">
    <location>
        <begin position="21"/>
        <end position="43"/>
    </location>
</feature>
<dbReference type="Pfam" id="PF03703">
    <property type="entry name" value="bPH_2"/>
    <property type="match status" value="1"/>
</dbReference>
<organism evidence="3 4">
    <name type="scientific">Methanoculleus chikugoensis</name>
    <dbReference type="NCBI Taxonomy" id="118126"/>
    <lineage>
        <taxon>Archaea</taxon>
        <taxon>Methanobacteriati</taxon>
        <taxon>Methanobacteriota</taxon>
        <taxon>Stenosarchaea group</taxon>
        <taxon>Methanomicrobia</taxon>
        <taxon>Methanomicrobiales</taxon>
        <taxon>Methanomicrobiaceae</taxon>
        <taxon>Methanoculleus</taxon>
    </lineage>
</organism>
<keyword evidence="1" id="KW-0472">Membrane</keyword>
<keyword evidence="1" id="KW-0812">Transmembrane</keyword>
<dbReference type="RefSeq" id="WP_074368720.1">
    <property type="nucleotide sequence ID" value="NZ_FMID01000006.1"/>
</dbReference>
<reference evidence="3 4" key="1">
    <citation type="submission" date="2016-08" db="EMBL/GenBank/DDBJ databases">
        <authorList>
            <person name="Seilhamer J.J."/>
        </authorList>
    </citation>
    <scope>NUCLEOTIDE SEQUENCE [LARGE SCALE GENOMIC DNA]</scope>
    <source>
        <strain evidence="3">L21-II-0</strain>
    </source>
</reference>
<dbReference type="AlphaFoldDB" id="A0A1M4MHP0"/>
<evidence type="ECO:0000256" key="1">
    <source>
        <dbReference type="SAM" id="Phobius"/>
    </source>
</evidence>
<dbReference type="EMBL" id="FMID01000006">
    <property type="protein sequence ID" value="SCL74407.1"/>
    <property type="molecule type" value="Genomic_DNA"/>
</dbReference>
<feature type="domain" description="YdbS-like PH" evidence="2">
    <location>
        <begin position="76"/>
        <end position="152"/>
    </location>
</feature>
<gene>
    <name evidence="3" type="ORF">L21_0282</name>
</gene>
<evidence type="ECO:0000313" key="3">
    <source>
        <dbReference type="EMBL" id="SCL74407.1"/>
    </source>
</evidence>
<dbReference type="STRING" id="118126.L21_0282"/>
<dbReference type="OrthoDB" id="301911at2157"/>
<accession>A0A1M4MHP0</accession>
<dbReference type="InterPro" id="IPR005182">
    <property type="entry name" value="YdbS-like_PH"/>
</dbReference>
<keyword evidence="1" id="KW-1133">Transmembrane helix</keyword>
<protein>
    <submittedName>
        <fullName evidence="3">Bacterial membrane flanked domain protein</fullName>
    </submittedName>
</protein>
<evidence type="ECO:0000259" key="2">
    <source>
        <dbReference type="Pfam" id="PF03703"/>
    </source>
</evidence>
<dbReference type="PANTHER" id="PTHR34473">
    <property type="entry name" value="UPF0699 TRANSMEMBRANE PROTEIN YDBS"/>
    <property type="match status" value="1"/>
</dbReference>
<feature type="transmembrane region" description="Helical" evidence="1">
    <location>
        <begin position="49"/>
        <end position="68"/>
    </location>
</feature>
<dbReference type="PANTHER" id="PTHR34473:SF2">
    <property type="entry name" value="UPF0699 TRANSMEMBRANE PROTEIN YDBT"/>
    <property type="match status" value="1"/>
</dbReference>
<name>A0A1M4MHP0_9EURY</name>
<dbReference type="Proteomes" id="UP000184671">
    <property type="component" value="Unassembled WGS sequence"/>
</dbReference>
<evidence type="ECO:0000313" key="4">
    <source>
        <dbReference type="Proteomes" id="UP000184671"/>
    </source>
</evidence>